<dbReference type="PATRIC" id="fig|1392540.3.peg.1139"/>
<dbReference type="GO" id="GO:0070041">
    <property type="term" value="F:rRNA (uridine-C5-)-methyltransferase activity"/>
    <property type="evidence" value="ECO:0007669"/>
    <property type="project" value="UniProtKB-UniRule"/>
</dbReference>
<dbReference type="InterPro" id="IPR001566">
    <property type="entry name" value="23S_rRNA_MeTrfase_RlmD"/>
</dbReference>
<comment type="similarity">
    <text evidence="11">Belongs to the class I-like SAM-binding methyltransferase superfamily. RNA M5U methyltransferase family. RlmD subfamily.</text>
</comment>
<evidence type="ECO:0000256" key="3">
    <source>
        <dbReference type="ARBA" id="ARBA00022603"/>
    </source>
</evidence>
<evidence type="ECO:0000256" key="6">
    <source>
        <dbReference type="ARBA" id="ARBA00022723"/>
    </source>
</evidence>
<comment type="catalytic activity">
    <reaction evidence="9 11">
        <text>uridine(1939) in 23S rRNA + S-adenosyl-L-methionine = 5-methyluridine(1939) in 23S rRNA + S-adenosyl-L-homocysteine + H(+)</text>
        <dbReference type="Rhea" id="RHEA:42908"/>
        <dbReference type="Rhea" id="RHEA-COMP:10278"/>
        <dbReference type="Rhea" id="RHEA-COMP:10279"/>
        <dbReference type="ChEBI" id="CHEBI:15378"/>
        <dbReference type="ChEBI" id="CHEBI:57856"/>
        <dbReference type="ChEBI" id="CHEBI:59789"/>
        <dbReference type="ChEBI" id="CHEBI:65315"/>
        <dbReference type="ChEBI" id="CHEBI:74447"/>
        <dbReference type="EC" id="2.1.1.190"/>
    </reaction>
</comment>
<evidence type="ECO:0000256" key="8">
    <source>
        <dbReference type="ARBA" id="ARBA00023014"/>
    </source>
</evidence>
<feature type="binding site" evidence="11 12">
    <location>
        <position position="409"/>
    </location>
    <ligand>
        <name>S-adenosyl-L-methionine</name>
        <dbReference type="ChEBI" id="CHEBI:59789"/>
    </ligand>
</feature>
<feature type="binding site" evidence="11 12">
    <location>
        <position position="308"/>
    </location>
    <ligand>
        <name>S-adenosyl-L-methionine</name>
        <dbReference type="ChEBI" id="CHEBI:59789"/>
    </ligand>
</feature>
<keyword evidence="5 11" id="KW-0949">S-adenosyl-L-methionine</keyword>
<dbReference type="STRING" id="1392540.P256_01172"/>
<evidence type="ECO:0000256" key="12">
    <source>
        <dbReference type="PROSITE-ProRule" id="PRU01024"/>
    </source>
</evidence>
<gene>
    <name evidence="11" type="primary">rlmD</name>
    <name evidence="15" type="ORF">P256_01172</name>
</gene>
<dbReference type="SUPFAM" id="SSF53335">
    <property type="entry name" value="S-adenosyl-L-methionine-dependent methyltransferases"/>
    <property type="match status" value="1"/>
</dbReference>
<dbReference type="eggNOG" id="COG2265">
    <property type="taxonomic scope" value="Bacteria"/>
</dbReference>
<dbReference type="Gene3D" id="2.40.50.140">
    <property type="entry name" value="Nucleic acid-binding proteins"/>
    <property type="match status" value="1"/>
</dbReference>
<keyword evidence="16" id="KW-1185">Reference proteome</keyword>
<dbReference type="InterPro" id="IPR030390">
    <property type="entry name" value="MeTrfase_TrmA_AS"/>
</dbReference>
<dbReference type="Proteomes" id="UP000023785">
    <property type="component" value="Unassembled WGS sequence"/>
</dbReference>
<proteinExistence type="inferred from homology"/>
<dbReference type="PANTHER" id="PTHR11061:SF49">
    <property type="entry name" value="23S RRNA (URACIL(1939)-C(5))-METHYLTRANSFERASE RLMD"/>
    <property type="match status" value="1"/>
</dbReference>
<dbReference type="PROSITE" id="PS50926">
    <property type="entry name" value="TRAM"/>
    <property type="match status" value="1"/>
</dbReference>
<dbReference type="NCBIfam" id="TIGR00479">
    <property type="entry name" value="rumA"/>
    <property type="match status" value="1"/>
</dbReference>
<keyword evidence="3 11" id="KW-0489">Methyltransferase</keyword>
<evidence type="ECO:0000256" key="7">
    <source>
        <dbReference type="ARBA" id="ARBA00023004"/>
    </source>
</evidence>
<dbReference type="HOGENOM" id="CLU_014689_8_2_6"/>
<feature type="binding site" evidence="11">
    <location>
        <position position="118"/>
    </location>
    <ligand>
        <name>[4Fe-4S] cluster</name>
        <dbReference type="ChEBI" id="CHEBI:49883"/>
    </ligand>
</feature>
<evidence type="ECO:0000313" key="16">
    <source>
        <dbReference type="Proteomes" id="UP000023785"/>
    </source>
</evidence>
<keyword evidence="8 11" id="KW-0411">Iron-sulfur</keyword>
<feature type="binding site" evidence="11 12">
    <location>
        <position position="337"/>
    </location>
    <ligand>
        <name>S-adenosyl-L-methionine</name>
        <dbReference type="ChEBI" id="CHEBI:59789"/>
    </ligand>
</feature>
<evidence type="ECO:0000256" key="13">
    <source>
        <dbReference type="PROSITE-ProRule" id="PRU10015"/>
    </source>
</evidence>
<dbReference type="GO" id="GO:0003723">
    <property type="term" value="F:RNA binding"/>
    <property type="evidence" value="ECO:0007669"/>
    <property type="project" value="InterPro"/>
</dbReference>
<feature type="active site" evidence="13">
    <location>
        <position position="435"/>
    </location>
</feature>
<dbReference type="EMBL" id="AYER01000003">
    <property type="protein sequence ID" value="ESK40717.1"/>
    <property type="molecule type" value="Genomic_DNA"/>
</dbReference>
<feature type="binding site" evidence="11">
    <location>
        <position position="342"/>
    </location>
    <ligand>
        <name>S-adenosyl-L-methionine</name>
        <dbReference type="ChEBI" id="CHEBI:59789"/>
    </ligand>
</feature>
<protein>
    <recommendedName>
        <fullName evidence="11">23S rRNA (uracil(1939)-C(5))-methyltransferase RlmD</fullName>
        <ecNumber evidence="11">2.1.1.190</ecNumber>
    </recommendedName>
    <alternativeName>
        <fullName evidence="11">23S rRNA(m5U1939)-methyltransferase</fullName>
    </alternativeName>
</protein>
<dbReference type="InterPro" id="IPR029063">
    <property type="entry name" value="SAM-dependent_MTases_sf"/>
</dbReference>
<dbReference type="PROSITE" id="PS51687">
    <property type="entry name" value="SAM_MT_RNA_M5U"/>
    <property type="match status" value="1"/>
</dbReference>
<evidence type="ECO:0000313" key="15">
    <source>
        <dbReference type="EMBL" id="ESK40717.1"/>
    </source>
</evidence>
<dbReference type="Pfam" id="PF05958">
    <property type="entry name" value="tRNA_U5-meth_tr"/>
    <property type="match status" value="1"/>
</dbReference>
<dbReference type="GO" id="GO:0005506">
    <property type="term" value="F:iron ion binding"/>
    <property type="evidence" value="ECO:0007669"/>
    <property type="project" value="UniProtKB-UniRule"/>
</dbReference>
<dbReference type="SUPFAM" id="SSF50249">
    <property type="entry name" value="Nucleic acid-binding proteins"/>
    <property type="match status" value="1"/>
</dbReference>
<dbReference type="Gene3D" id="3.40.50.150">
    <property type="entry name" value="Vaccinia Virus protein VP39"/>
    <property type="match status" value="1"/>
</dbReference>
<sequence length="486" mass="55430">MRKAPRSVQHFFIIKLGSVLKHIAKPRLNTAQTYLFDVKALSHEGRGIAHYSHDAEHPIEKDGKKVFIQFALPEERVQVNVTKQSKRYEEGDAVEVIGEPSKYRTSPICDHFQACGGCSLQHMHADEQIRFKQDVLQSHFQHFAGLAPIDWLSPIRSTRQDYRRRARIGVRYIEKNQKFMFGFRERQSNRLVNIQHCPVLHVKLNRALPEIKALLGQLKGKSEIGHIELGMGDESVSLLVRHTAPLCKQDQIALQHFTAQRNWQLYLQPKGADSAYRVQINDEDDQPLFYSLDVFDLKLKFSPTDFTQVNAEVNQQMVSLACNLLELKAGERVLDLFCGLGNFSLPLARGVGETGQVIAVEGSEEMVRRGQENARLNHIEHIQFYSQDLTQDFSKQPWAKQGFDALLIDPPRAGAEQVMNYIANFDAKRIVYVSCDPATLARDAGILVQHGYQLKKAGVMDMFTHTSHVESITLFEKIEQHYNESE</sequence>
<feature type="active site" description="Nucleophile" evidence="11 12">
    <location>
        <position position="435"/>
    </location>
</feature>
<comment type="function">
    <text evidence="10 11">Catalyzes the formation of 5-methyl-uridine at position 1939 (m5U1939) in 23S rRNA.</text>
</comment>
<feature type="binding site" evidence="11 12">
    <location>
        <position position="361"/>
    </location>
    <ligand>
        <name>S-adenosyl-L-methionine</name>
        <dbReference type="ChEBI" id="CHEBI:59789"/>
    </ligand>
</feature>
<dbReference type="GO" id="GO:0051539">
    <property type="term" value="F:4 iron, 4 sulfur cluster binding"/>
    <property type="evidence" value="ECO:0007669"/>
    <property type="project" value="UniProtKB-KW"/>
</dbReference>
<evidence type="ECO:0000256" key="11">
    <source>
        <dbReference type="HAMAP-Rule" id="MF_01010"/>
    </source>
</evidence>
<comment type="caution">
    <text evidence="15">The sequence shown here is derived from an EMBL/GenBank/DDBJ whole genome shotgun (WGS) entry which is preliminary data.</text>
</comment>
<dbReference type="InterPro" id="IPR010280">
    <property type="entry name" value="U5_MeTrfase_fam"/>
</dbReference>
<evidence type="ECO:0000259" key="14">
    <source>
        <dbReference type="PROSITE" id="PS50926"/>
    </source>
</evidence>
<keyword evidence="7 11" id="KW-0408">Iron</keyword>
<feature type="binding site" evidence="11">
    <location>
        <position position="388"/>
    </location>
    <ligand>
        <name>S-adenosyl-L-methionine</name>
        <dbReference type="ChEBI" id="CHEBI:59789"/>
    </ligand>
</feature>
<dbReference type="PANTHER" id="PTHR11061">
    <property type="entry name" value="RNA M5U METHYLTRANSFERASE"/>
    <property type="match status" value="1"/>
</dbReference>
<feature type="binding site" evidence="11">
    <location>
        <position position="115"/>
    </location>
    <ligand>
        <name>[4Fe-4S] cluster</name>
        <dbReference type="ChEBI" id="CHEBI:49883"/>
    </ligand>
</feature>
<evidence type="ECO:0000256" key="1">
    <source>
        <dbReference type="ARBA" id="ARBA00022485"/>
    </source>
</evidence>
<dbReference type="GO" id="GO:0070475">
    <property type="term" value="P:rRNA base methylation"/>
    <property type="evidence" value="ECO:0007669"/>
    <property type="project" value="TreeGrafter"/>
</dbReference>
<dbReference type="AlphaFoldDB" id="V2TST6"/>
<feature type="domain" description="TRAM" evidence="14">
    <location>
        <begin position="27"/>
        <end position="95"/>
    </location>
</feature>
<accession>V2TST6</accession>
<dbReference type="HAMAP" id="MF_01010">
    <property type="entry name" value="23SrRNA_methyltr_RlmD"/>
    <property type="match status" value="1"/>
</dbReference>
<dbReference type="Gene3D" id="2.40.50.1070">
    <property type="match status" value="1"/>
</dbReference>
<reference evidence="15 16" key="1">
    <citation type="submission" date="2013-10" db="EMBL/GenBank/DDBJ databases">
        <title>The Genome Sequence of Acinetobacter nectaris CIP 110549.</title>
        <authorList>
            <consortium name="The Broad Institute Genomics Platform"/>
            <consortium name="The Broad Institute Genome Sequencing Center for Infectious Disease"/>
            <person name="Cerqueira G."/>
            <person name="Feldgarden M."/>
            <person name="Courvalin P."/>
            <person name="Grillot-Courvalin C."/>
            <person name="Clermont D."/>
            <person name="Rocha E."/>
            <person name="Yoon E.-J."/>
            <person name="Nemec A."/>
            <person name="Young S.K."/>
            <person name="Zeng Q."/>
            <person name="Gargeya S."/>
            <person name="Fitzgerald M."/>
            <person name="Abouelleil A."/>
            <person name="Alvarado L."/>
            <person name="Berlin A.M."/>
            <person name="Chapman S.B."/>
            <person name="Gainer-Dewar J."/>
            <person name="Goldberg J."/>
            <person name="Gnerre S."/>
            <person name="Griggs A."/>
            <person name="Gujja S."/>
            <person name="Hansen M."/>
            <person name="Howarth C."/>
            <person name="Imamovic A."/>
            <person name="Ireland A."/>
            <person name="Larimer J."/>
            <person name="McCowan C."/>
            <person name="Murphy C."/>
            <person name="Pearson M."/>
            <person name="Poon T.W."/>
            <person name="Priest M."/>
            <person name="Roberts A."/>
            <person name="Saif S."/>
            <person name="Shea T."/>
            <person name="Sykes S."/>
            <person name="Wortman J."/>
            <person name="Nusbaum C."/>
            <person name="Birren B."/>
        </authorList>
    </citation>
    <scope>NUCLEOTIDE SEQUENCE [LARGE SCALE GENOMIC DNA]</scope>
    <source>
        <strain evidence="15 16">CIP 110549</strain>
    </source>
</reference>
<name>V2TST6_9GAMM</name>
<dbReference type="NCBIfam" id="NF009639">
    <property type="entry name" value="PRK13168.1"/>
    <property type="match status" value="1"/>
</dbReference>
<evidence type="ECO:0000256" key="4">
    <source>
        <dbReference type="ARBA" id="ARBA00022679"/>
    </source>
</evidence>
<dbReference type="Pfam" id="PF01938">
    <property type="entry name" value="TRAM"/>
    <property type="match status" value="1"/>
</dbReference>
<evidence type="ECO:0000256" key="2">
    <source>
        <dbReference type="ARBA" id="ARBA00022552"/>
    </source>
</evidence>
<keyword evidence="6 11" id="KW-0479">Metal-binding</keyword>
<keyword evidence="1 11" id="KW-0004">4Fe-4S</keyword>
<dbReference type="InterPro" id="IPR002792">
    <property type="entry name" value="TRAM_dom"/>
</dbReference>
<evidence type="ECO:0000256" key="10">
    <source>
        <dbReference type="ARBA" id="ARBA00059995"/>
    </source>
</evidence>
<evidence type="ECO:0000256" key="9">
    <source>
        <dbReference type="ARBA" id="ARBA00052756"/>
    </source>
</evidence>
<feature type="binding site" evidence="11">
    <location>
        <position position="197"/>
    </location>
    <ligand>
        <name>[4Fe-4S] cluster</name>
        <dbReference type="ChEBI" id="CHEBI:49883"/>
    </ligand>
</feature>
<dbReference type="CDD" id="cd02440">
    <property type="entry name" value="AdoMet_MTases"/>
    <property type="match status" value="1"/>
</dbReference>
<dbReference type="FunFam" id="3.40.50.150:FF:000009">
    <property type="entry name" value="23S rRNA (Uracil(1939)-C(5))-methyltransferase RlmD"/>
    <property type="match status" value="1"/>
</dbReference>
<feature type="binding site" evidence="11">
    <location>
        <position position="109"/>
    </location>
    <ligand>
        <name>[4Fe-4S] cluster</name>
        <dbReference type="ChEBI" id="CHEBI:49883"/>
    </ligand>
</feature>
<keyword evidence="4 11" id="KW-0808">Transferase</keyword>
<evidence type="ECO:0000256" key="5">
    <source>
        <dbReference type="ARBA" id="ARBA00022691"/>
    </source>
</evidence>
<organism evidence="15 16">
    <name type="scientific">Acinetobacter nectaris CIP 110549</name>
    <dbReference type="NCBI Taxonomy" id="1392540"/>
    <lineage>
        <taxon>Bacteria</taxon>
        <taxon>Pseudomonadati</taxon>
        <taxon>Pseudomonadota</taxon>
        <taxon>Gammaproteobacteria</taxon>
        <taxon>Moraxellales</taxon>
        <taxon>Moraxellaceae</taxon>
        <taxon>Acinetobacter</taxon>
    </lineage>
</organism>
<keyword evidence="2 11" id="KW-0698">rRNA processing</keyword>
<dbReference type="EC" id="2.1.1.190" evidence="11"/>
<dbReference type="PROSITE" id="PS01230">
    <property type="entry name" value="TRMA_1"/>
    <property type="match status" value="1"/>
</dbReference>
<dbReference type="InterPro" id="IPR012340">
    <property type="entry name" value="NA-bd_OB-fold"/>
</dbReference>